<dbReference type="PROSITE" id="PS50026">
    <property type="entry name" value="EGF_3"/>
    <property type="match status" value="1"/>
</dbReference>
<evidence type="ECO:0000256" key="5">
    <source>
        <dbReference type="ARBA" id="ARBA00022989"/>
    </source>
</evidence>
<evidence type="ECO:0008006" key="14">
    <source>
        <dbReference type="Google" id="ProtNLM"/>
    </source>
</evidence>
<proteinExistence type="predicted"/>
<evidence type="ECO:0000256" key="2">
    <source>
        <dbReference type="ARBA" id="ARBA00022536"/>
    </source>
</evidence>
<keyword evidence="2 8" id="KW-0245">EGF-like domain</keyword>
<keyword evidence="3 9" id="KW-0812">Transmembrane</keyword>
<dbReference type="InterPro" id="IPR051495">
    <property type="entry name" value="Epithelial_Barrier/Signaling"/>
</dbReference>
<dbReference type="PANTHER" id="PTHR13802">
    <property type="entry name" value="MUCIN 4-RELATED"/>
    <property type="match status" value="1"/>
</dbReference>
<organism evidence="12 13">
    <name type="scientific">Candidula unifasciata</name>
    <dbReference type="NCBI Taxonomy" id="100452"/>
    <lineage>
        <taxon>Eukaryota</taxon>
        <taxon>Metazoa</taxon>
        <taxon>Spiralia</taxon>
        <taxon>Lophotrochozoa</taxon>
        <taxon>Mollusca</taxon>
        <taxon>Gastropoda</taxon>
        <taxon>Heterobranchia</taxon>
        <taxon>Euthyneura</taxon>
        <taxon>Panpulmonata</taxon>
        <taxon>Eupulmonata</taxon>
        <taxon>Stylommatophora</taxon>
        <taxon>Helicina</taxon>
        <taxon>Helicoidea</taxon>
        <taxon>Geomitridae</taxon>
        <taxon>Candidula</taxon>
    </lineage>
</organism>
<feature type="transmembrane region" description="Helical" evidence="9">
    <location>
        <begin position="321"/>
        <end position="339"/>
    </location>
</feature>
<evidence type="ECO:0000256" key="4">
    <source>
        <dbReference type="ARBA" id="ARBA00022737"/>
    </source>
</evidence>
<sequence>LIYVSTSPFLYLITKFMYVSTYPFLYILMYLYSGIPRVWLVGQMPWSLLQVGATGEMGLMAFETGSTLSASQMCQRFLCKHSDLLSNRNFQAEMDELYKCPCTLDRLGLQWELVKEDKETQCYAISAVAKKRLLQTNQRNRLCCYSRETPKSNSWKDWFQSWQAGSFTGTGQLLISDPWKLSSSFSNPRAYEDAQENMQARTWCCGKSPFKFCQRFYTIFGDLQCTPYPSFVPASALGDPTIVTLDNFSYLMNGWGEYILMDVQSEEFTLQVGHIPVLFTLQVGHIPVLFTLQVGHIPVLFTLQVGHIPVLFISSYIDNQIIYLLLRFYFVHLSMAILVNGMDFTNRFYDDPRFGWSTEDISVVKRTESGKVIVAATFPCGVSIKVHVGVNSLEIDLEVDVSLRSQTKGLLGNFNGNSQDDFLLPNGTVLSPALMERQILSDFASRYLVTEATSVFIYNKRESTKNYQHPEFLPQFVDETNPSLLADAKKLCGDNNRACIYDYIATGSTNFAQNTKDGKEASDFKANSHNNTAPTVSIRSNIMIINNRWLVYEGQQNSLTVEAYDSDGDEVTYELTKDVAEVVLYQNGTLVYTSHLQAKFSLGIRARDSKGAYSPIVRIAIAVCPVCSQHGTCSTTDTQAEFLEGQFQILSCSCYPAYTGAQCESELDACKLSPCLEGQNCTDLTAAEQGNNSLGYICGPCPAGTTDVDGSCEDINECLDSTICEQDCLNTYRSYRCSCWPGFRISQTASQACIDINECEERTSSCTQVCINTEGNYTCSCQEGYTLGSDGKSCII</sequence>
<dbReference type="InterPro" id="IPR001846">
    <property type="entry name" value="VWF_type-D"/>
</dbReference>
<keyword evidence="6 9" id="KW-0472">Membrane</keyword>
<dbReference type="Pfam" id="PF12662">
    <property type="entry name" value="cEGF"/>
    <property type="match status" value="1"/>
</dbReference>
<dbReference type="GO" id="GO:0016020">
    <property type="term" value="C:membrane"/>
    <property type="evidence" value="ECO:0007669"/>
    <property type="project" value="UniProtKB-SubCell"/>
</dbReference>
<keyword evidence="13" id="KW-1185">Reference proteome</keyword>
<evidence type="ECO:0000256" key="7">
    <source>
        <dbReference type="ARBA" id="ARBA00023157"/>
    </source>
</evidence>
<evidence type="ECO:0000256" key="1">
    <source>
        <dbReference type="ARBA" id="ARBA00004370"/>
    </source>
</evidence>
<dbReference type="InterPro" id="IPR056619">
    <property type="entry name" value="C8-3_MUC4"/>
</dbReference>
<feature type="non-terminal residue" evidence="12">
    <location>
        <position position="1"/>
    </location>
</feature>
<dbReference type="SMART" id="SM00179">
    <property type="entry name" value="EGF_CA"/>
    <property type="match status" value="3"/>
</dbReference>
<dbReference type="InterPro" id="IPR000742">
    <property type="entry name" value="EGF"/>
</dbReference>
<evidence type="ECO:0000256" key="8">
    <source>
        <dbReference type="PROSITE-ProRule" id="PRU00076"/>
    </source>
</evidence>
<reference evidence="12" key="1">
    <citation type="submission" date="2021-04" db="EMBL/GenBank/DDBJ databases">
        <authorList>
            <consortium name="Molecular Ecology Group"/>
        </authorList>
    </citation>
    <scope>NUCLEOTIDE SEQUENCE</scope>
</reference>
<keyword evidence="7" id="KW-1015">Disulfide bond</keyword>
<evidence type="ECO:0000259" key="11">
    <source>
        <dbReference type="PROSITE" id="PS51233"/>
    </source>
</evidence>
<dbReference type="Pfam" id="PF23263">
    <property type="entry name" value="C8-3_MUC4"/>
    <property type="match status" value="1"/>
</dbReference>
<dbReference type="AlphaFoldDB" id="A0A8S3YYD2"/>
<dbReference type="Proteomes" id="UP000678393">
    <property type="component" value="Unassembled WGS sequence"/>
</dbReference>
<dbReference type="CDD" id="cd00054">
    <property type="entry name" value="EGF_CA"/>
    <property type="match status" value="2"/>
</dbReference>
<dbReference type="PROSITE" id="PS01186">
    <property type="entry name" value="EGF_2"/>
    <property type="match status" value="1"/>
</dbReference>
<dbReference type="PANTHER" id="PTHR13802:SF52">
    <property type="entry name" value="MUCIN-4"/>
    <property type="match status" value="1"/>
</dbReference>
<keyword evidence="5 9" id="KW-1133">Transmembrane helix</keyword>
<dbReference type="PROSITE" id="PS00022">
    <property type="entry name" value="EGF_1"/>
    <property type="match status" value="1"/>
</dbReference>
<evidence type="ECO:0000256" key="3">
    <source>
        <dbReference type="ARBA" id="ARBA00022692"/>
    </source>
</evidence>
<dbReference type="SMART" id="SM00181">
    <property type="entry name" value="EGF"/>
    <property type="match status" value="4"/>
</dbReference>
<feature type="transmembrane region" description="Helical" evidence="9">
    <location>
        <begin position="12"/>
        <end position="32"/>
    </location>
</feature>
<dbReference type="Pfam" id="PF14670">
    <property type="entry name" value="FXa_inhibition"/>
    <property type="match status" value="1"/>
</dbReference>
<feature type="non-terminal residue" evidence="12">
    <location>
        <position position="796"/>
    </location>
</feature>
<protein>
    <recommendedName>
        <fullName evidence="14">Mucin-like protein</fullName>
    </recommendedName>
</protein>
<evidence type="ECO:0000313" key="13">
    <source>
        <dbReference type="Proteomes" id="UP000678393"/>
    </source>
</evidence>
<evidence type="ECO:0000259" key="10">
    <source>
        <dbReference type="PROSITE" id="PS50026"/>
    </source>
</evidence>
<dbReference type="InterPro" id="IPR001881">
    <property type="entry name" value="EGF-like_Ca-bd_dom"/>
</dbReference>
<name>A0A8S3YYD2_9EUPU</name>
<dbReference type="EMBL" id="CAJHNH020001236">
    <property type="protein sequence ID" value="CAG5122173.1"/>
    <property type="molecule type" value="Genomic_DNA"/>
</dbReference>
<dbReference type="SUPFAM" id="SSF57184">
    <property type="entry name" value="Growth factor receptor domain"/>
    <property type="match status" value="1"/>
</dbReference>
<comment type="caution">
    <text evidence="8">Lacks conserved residue(s) required for the propagation of feature annotation.</text>
</comment>
<comment type="caution">
    <text evidence="12">The sequence shown here is derived from an EMBL/GenBank/DDBJ whole genome shotgun (WGS) entry which is preliminary data.</text>
</comment>
<dbReference type="FunFam" id="2.10.25.10:FF:000010">
    <property type="entry name" value="Pro-epidermal growth factor"/>
    <property type="match status" value="1"/>
</dbReference>
<comment type="subcellular location">
    <subcellularLocation>
        <location evidence="1">Membrane</location>
    </subcellularLocation>
</comment>
<dbReference type="InterPro" id="IPR026823">
    <property type="entry name" value="cEGF"/>
</dbReference>
<keyword evidence="4" id="KW-0677">Repeat</keyword>
<dbReference type="Pfam" id="PF00094">
    <property type="entry name" value="VWD"/>
    <property type="match status" value="1"/>
</dbReference>
<dbReference type="InterPro" id="IPR000152">
    <property type="entry name" value="EGF-type_Asp/Asn_hydroxyl_site"/>
</dbReference>
<feature type="domain" description="VWFD" evidence="11">
    <location>
        <begin position="232"/>
        <end position="455"/>
    </location>
</feature>
<dbReference type="OrthoDB" id="5966313at2759"/>
<dbReference type="SMART" id="SM00216">
    <property type="entry name" value="VWD"/>
    <property type="match status" value="1"/>
</dbReference>
<gene>
    <name evidence="12" type="ORF">CUNI_LOCUS7731</name>
</gene>
<dbReference type="PROSITE" id="PS51233">
    <property type="entry name" value="VWFD"/>
    <property type="match status" value="1"/>
</dbReference>
<dbReference type="Gene3D" id="2.10.25.10">
    <property type="entry name" value="Laminin"/>
    <property type="match status" value="3"/>
</dbReference>
<dbReference type="GO" id="GO:0005509">
    <property type="term" value="F:calcium ion binding"/>
    <property type="evidence" value="ECO:0007669"/>
    <property type="project" value="InterPro"/>
</dbReference>
<accession>A0A8S3YYD2</accession>
<evidence type="ECO:0000256" key="6">
    <source>
        <dbReference type="ARBA" id="ARBA00023136"/>
    </source>
</evidence>
<evidence type="ECO:0000313" key="12">
    <source>
        <dbReference type="EMBL" id="CAG5122173.1"/>
    </source>
</evidence>
<dbReference type="PROSITE" id="PS00010">
    <property type="entry name" value="ASX_HYDROXYL"/>
    <property type="match status" value="1"/>
</dbReference>
<dbReference type="InterPro" id="IPR018097">
    <property type="entry name" value="EGF_Ca-bd_CS"/>
</dbReference>
<feature type="domain" description="EGF-like" evidence="10">
    <location>
        <begin position="755"/>
        <end position="795"/>
    </location>
</feature>
<dbReference type="InterPro" id="IPR009030">
    <property type="entry name" value="Growth_fac_rcpt_cys_sf"/>
</dbReference>
<dbReference type="PROSITE" id="PS01187">
    <property type="entry name" value="EGF_CA"/>
    <property type="match status" value="1"/>
</dbReference>
<evidence type="ECO:0000256" key="9">
    <source>
        <dbReference type="SAM" id="Phobius"/>
    </source>
</evidence>